<dbReference type="STRING" id="1280953.HOC_00905"/>
<feature type="signal peptide" evidence="1">
    <location>
        <begin position="1"/>
        <end position="19"/>
    </location>
</feature>
<evidence type="ECO:0000256" key="1">
    <source>
        <dbReference type="SAM" id="SignalP"/>
    </source>
</evidence>
<keyword evidence="3" id="KW-1185">Reference proteome</keyword>
<evidence type="ECO:0008006" key="4">
    <source>
        <dbReference type="Google" id="ProtNLM"/>
    </source>
</evidence>
<accession>A0A059GCX4</accession>
<dbReference type="AlphaFoldDB" id="A0A059GCX4"/>
<proteinExistence type="predicted"/>
<evidence type="ECO:0000313" key="3">
    <source>
        <dbReference type="Proteomes" id="UP000024942"/>
    </source>
</evidence>
<protein>
    <recommendedName>
        <fullName evidence="4">Lipoprotein</fullName>
    </recommendedName>
</protein>
<dbReference type="EMBL" id="ARYL01000001">
    <property type="protein sequence ID" value="KDA04400.1"/>
    <property type="molecule type" value="Genomic_DNA"/>
</dbReference>
<comment type="caution">
    <text evidence="2">The sequence shown here is derived from an EMBL/GenBank/DDBJ whole genome shotgun (WGS) entry which is preliminary data.</text>
</comment>
<sequence>MFATAAAVGALVFAQSACADDLETLQAIPIAAVDLSVDDSDSHFMVVYERMGETATAAVFAGIIGAGINSAINADQDADLAKPYLEAANALPLRDIIESSIRSTLEAKGMELADAAEASHLLRVEIKDWGLLRNSFDGTQLTTFLKLHLIMKDGKERVWDVYQKEVGKQAENIENITPESLSAAMEKLAAKSGKRVAYEIIYR</sequence>
<name>A0A059GCX4_9PROT</name>
<organism evidence="2 3">
    <name type="scientific">Hyphomonas oceanitis SCH89</name>
    <dbReference type="NCBI Taxonomy" id="1280953"/>
    <lineage>
        <taxon>Bacteria</taxon>
        <taxon>Pseudomonadati</taxon>
        <taxon>Pseudomonadota</taxon>
        <taxon>Alphaproteobacteria</taxon>
        <taxon>Hyphomonadales</taxon>
        <taxon>Hyphomonadaceae</taxon>
        <taxon>Hyphomonas</taxon>
    </lineage>
</organism>
<dbReference type="Proteomes" id="UP000024942">
    <property type="component" value="Unassembled WGS sequence"/>
</dbReference>
<evidence type="ECO:0000313" key="2">
    <source>
        <dbReference type="EMBL" id="KDA04400.1"/>
    </source>
</evidence>
<gene>
    <name evidence="2" type="ORF">HOC_00905</name>
</gene>
<dbReference type="PATRIC" id="fig|1280953.3.peg.178"/>
<reference evidence="2 3" key="1">
    <citation type="journal article" date="2014" name="Antonie Van Leeuwenhoek">
        <title>Hyphomonas beringensis sp. nov. and Hyphomonas chukchiensis sp. nov., isolated from surface seawater of the Bering Sea and Chukchi Sea.</title>
        <authorList>
            <person name="Li C."/>
            <person name="Lai Q."/>
            <person name="Li G."/>
            <person name="Dong C."/>
            <person name="Wang J."/>
            <person name="Liao Y."/>
            <person name="Shao Z."/>
        </authorList>
    </citation>
    <scope>NUCLEOTIDE SEQUENCE [LARGE SCALE GENOMIC DNA]</scope>
    <source>
        <strain evidence="2 3">SCH89</strain>
    </source>
</reference>
<feature type="chain" id="PRO_5001578724" description="Lipoprotein" evidence="1">
    <location>
        <begin position="20"/>
        <end position="203"/>
    </location>
</feature>
<keyword evidence="1" id="KW-0732">Signal</keyword>